<proteinExistence type="predicted"/>
<feature type="region of interest" description="Disordered" evidence="1">
    <location>
        <begin position="532"/>
        <end position="596"/>
    </location>
</feature>
<feature type="domain" description="PH" evidence="2">
    <location>
        <begin position="427"/>
        <end position="564"/>
    </location>
</feature>
<dbReference type="InterPro" id="IPR011993">
    <property type="entry name" value="PH-like_dom_sf"/>
</dbReference>
<feature type="region of interest" description="Disordered" evidence="1">
    <location>
        <begin position="35"/>
        <end position="111"/>
    </location>
</feature>
<feature type="region of interest" description="Disordered" evidence="1">
    <location>
        <begin position="206"/>
        <end position="325"/>
    </location>
</feature>
<feature type="compositionally biased region" description="Low complexity" evidence="1">
    <location>
        <begin position="225"/>
        <end position="248"/>
    </location>
</feature>
<dbReference type="Proteomes" id="UP000886523">
    <property type="component" value="Unassembled WGS sequence"/>
</dbReference>
<protein>
    <recommendedName>
        <fullName evidence="2">PH domain-containing protein</fullName>
    </recommendedName>
</protein>
<dbReference type="Gene3D" id="2.30.29.30">
    <property type="entry name" value="Pleckstrin-homology domain (PH domain)/Phosphotyrosine-binding domain (PTB)"/>
    <property type="match status" value="1"/>
</dbReference>
<dbReference type="EMBL" id="MU128930">
    <property type="protein sequence ID" value="KAF9517659.1"/>
    <property type="molecule type" value="Genomic_DNA"/>
</dbReference>
<gene>
    <name evidence="3" type="ORF">BS47DRAFT_472030</name>
</gene>
<evidence type="ECO:0000259" key="2">
    <source>
        <dbReference type="PROSITE" id="PS50003"/>
    </source>
</evidence>
<dbReference type="PROSITE" id="PS50003">
    <property type="entry name" value="PH_DOMAIN"/>
    <property type="match status" value="1"/>
</dbReference>
<dbReference type="PANTHER" id="PTHR37283">
    <property type="entry name" value="PH DOMAIN-CONTAINING PROTEIN YHR131C"/>
    <property type="match status" value="1"/>
</dbReference>
<name>A0A9P6E045_9AGAM</name>
<sequence>MPLLWFSSKNDKIPGLASARRFFAKGSGPTKISVHTMAYGPDVSTPPSSPVPTEPMSAEAPPYASVPPALESLISHLGVPPDAPPAPGSARHTPDSGYNSAPSSNSDIQPTPVIIPVREPTAIISSHRPARPATAINAADYFKHRQRYQHSEKEMRLSPSITLVRPFPLPLPTLPPVHLTLPRPQGESFSSVLSLYHRVDEHVAHDGEADEGTASEGDEVDDAASDFSGAGSSASGTRLAEAVPAATPNPTPAHSRGSRRLPLDPITSQNPTSFRDALPDPHVHIGVITPKPDSSSEDNFSKPVAPSSSAQTPRPNMVPAGISESPISSSFRPFDLYQRASKSMINLGTLTFVAPVQPKAALNPPPLTPVATETLPPAKGTSRPQAATMRRCSLPNMARTPPPYSALFPIRPRDDEGREKLPTYSCPVHMEGILHRKMEFSRPGIQARDRSWRKLFFVLNGTSLRVYKADPRKVVIKQQLTPDRSKMAGIQIDGSRMETEDEVDISAPHVHFPVEAMSPTTQKQTLAAIAKESAAHRQTQQQMLDWPVEEEPGQWTVDNVEQRAARRTSSNSIASNSRLRPSSILSDSRPTASELT</sequence>
<reference evidence="3" key="1">
    <citation type="journal article" date="2020" name="Nat. Commun.">
        <title>Large-scale genome sequencing of mycorrhizal fungi provides insights into the early evolution of symbiotic traits.</title>
        <authorList>
            <person name="Miyauchi S."/>
            <person name="Kiss E."/>
            <person name="Kuo A."/>
            <person name="Drula E."/>
            <person name="Kohler A."/>
            <person name="Sanchez-Garcia M."/>
            <person name="Morin E."/>
            <person name="Andreopoulos B."/>
            <person name="Barry K.W."/>
            <person name="Bonito G."/>
            <person name="Buee M."/>
            <person name="Carver A."/>
            <person name="Chen C."/>
            <person name="Cichocki N."/>
            <person name="Clum A."/>
            <person name="Culley D."/>
            <person name="Crous P.W."/>
            <person name="Fauchery L."/>
            <person name="Girlanda M."/>
            <person name="Hayes R.D."/>
            <person name="Keri Z."/>
            <person name="LaButti K."/>
            <person name="Lipzen A."/>
            <person name="Lombard V."/>
            <person name="Magnuson J."/>
            <person name="Maillard F."/>
            <person name="Murat C."/>
            <person name="Nolan M."/>
            <person name="Ohm R.A."/>
            <person name="Pangilinan J."/>
            <person name="Pereira M.F."/>
            <person name="Perotto S."/>
            <person name="Peter M."/>
            <person name="Pfister S."/>
            <person name="Riley R."/>
            <person name="Sitrit Y."/>
            <person name="Stielow J.B."/>
            <person name="Szollosi G."/>
            <person name="Zifcakova L."/>
            <person name="Stursova M."/>
            <person name="Spatafora J.W."/>
            <person name="Tedersoo L."/>
            <person name="Vaario L.M."/>
            <person name="Yamada A."/>
            <person name="Yan M."/>
            <person name="Wang P."/>
            <person name="Xu J."/>
            <person name="Bruns T."/>
            <person name="Baldrian P."/>
            <person name="Vilgalys R."/>
            <person name="Dunand C."/>
            <person name="Henrissat B."/>
            <person name="Grigoriev I.V."/>
            <person name="Hibbett D."/>
            <person name="Nagy L.G."/>
            <person name="Martin F.M."/>
        </authorList>
    </citation>
    <scope>NUCLEOTIDE SEQUENCE</scope>
    <source>
        <strain evidence="3">UP504</strain>
    </source>
</reference>
<accession>A0A9P6E045</accession>
<dbReference type="SUPFAM" id="SSF50729">
    <property type="entry name" value="PH domain-like"/>
    <property type="match status" value="1"/>
</dbReference>
<dbReference type="InterPro" id="IPR001849">
    <property type="entry name" value="PH_domain"/>
</dbReference>
<feature type="compositionally biased region" description="Polar residues" evidence="1">
    <location>
        <begin position="567"/>
        <end position="596"/>
    </location>
</feature>
<dbReference type="OrthoDB" id="5865767at2759"/>
<dbReference type="AlphaFoldDB" id="A0A9P6E045"/>
<dbReference type="PANTHER" id="PTHR37283:SF1">
    <property type="entry name" value="PH DOMAIN-CONTAINING PROTEIN YHR131C"/>
    <property type="match status" value="1"/>
</dbReference>
<comment type="caution">
    <text evidence="3">The sequence shown here is derived from an EMBL/GenBank/DDBJ whole genome shotgun (WGS) entry which is preliminary data.</text>
</comment>
<feature type="region of interest" description="Disordered" evidence="1">
    <location>
        <begin position="367"/>
        <end position="386"/>
    </location>
</feature>
<feature type="compositionally biased region" description="Polar residues" evidence="1">
    <location>
        <begin position="96"/>
        <end position="109"/>
    </location>
</feature>
<keyword evidence="4" id="KW-1185">Reference proteome</keyword>
<feature type="compositionally biased region" description="Acidic residues" evidence="1">
    <location>
        <begin position="208"/>
        <end position="224"/>
    </location>
</feature>
<evidence type="ECO:0000313" key="4">
    <source>
        <dbReference type="Proteomes" id="UP000886523"/>
    </source>
</evidence>
<evidence type="ECO:0000313" key="3">
    <source>
        <dbReference type="EMBL" id="KAF9517659.1"/>
    </source>
</evidence>
<organism evidence="3 4">
    <name type="scientific">Hydnum rufescens UP504</name>
    <dbReference type="NCBI Taxonomy" id="1448309"/>
    <lineage>
        <taxon>Eukaryota</taxon>
        <taxon>Fungi</taxon>
        <taxon>Dikarya</taxon>
        <taxon>Basidiomycota</taxon>
        <taxon>Agaricomycotina</taxon>
        <taxon>Agaricomycetes</taxon>
        <taxon>Cantharellales</taxon>
        <taxon>Hydnaceae</taxon>
        <taxon>Hydnum</taxon>
    </lineage>
</organism>
<evidence type="ECO:0000256" key="1">
    <source>
        <dbReference type="SAM" id="MobiDB-lite"/>
    </source>
</evidence>